<evidence type="ECO:0000256" key="3">
    <source>
        <dbReference type="ARBA" id="ARBA00022083"/>
    </source>
</evidence>
<name>A0ABD0LXH0_9CAEN</name>
<dbReference type="SMART" id="SM00662">
    <property type="entry name" value="RPOLD"/>
    <property type="match status" value="1"/>
</dbReference>
<evidence type="ECO:0000313" key="12">
    <source>
        <dbReference type="EMBL" id="KAK7504128.1"/>
    </source>
</evidence>
<evidence type="ECO:0000256" key="2">
    <source>
        <dbReference type="ARBA" id="ARBA00004514"/>
    </source>
</evidence>
<sequence>MDAVEEIRTRVRLTEYGVKNVHSSDFPGNYQGYDDAWDKRKFERNFKVEIIRLTKDELEFDMIGIDAAIANAFRRILLAEVPTMAIEKVHIHNNTSIIQDEVLAHRLGLVPIAADPRMFEYRQPGADDAGTEEDTLEFKLKVKCTKNPAARETSDPDQMYRDHRVTTKYLEWVPRGNQANLGNIGPVHEDILLAKLRPGQELDLRLFCMKGVGKDHAKFSPVATASYRLLPEIKLLRDVEGLDAERLQQCFSKGVIGISRDERTGRKKAYVADARQDTCSREVMRHDDLKTAVKLSRVRDHFIFSVESTGVLPAEVLVTEAVRVLQTKCLTLLRDLEQPAAATESKQQGKI</sequence>
<dbReference type="InterPro" id="IPR011263">
    <property type="entry name" value="DNA-dir_RNA_pol_RpoA/D/Rpb3"/>
</dbReference>
<reference evidence="12 13" key="1">
    <citation type="journal article" date="2023" name="Sci. Data">
        <title>Genome assembly of the Korean intertidal mud-creeper Batillaria attramentaria.</title>
        <authorList>
            <person name="Patra A.K."/>
            <person name="Ho P.T."/>
            <person name="Jun S."/>
            <person name="Lee S.J."/>
            <person name="Kim Y."/>
            <person name="Won Y.J."/>
        </authorList>
    </citation>
    <scope>NUCLEOTIDE SEQUENCE [LARGE SCALE GENOMIC DNA]</scope>
    <source>
        <strain evidence="12">Wonlab-2016</strain>
    </source>
</reference>
<evidence type="ECO:0000259" key="11">
    <source>
        <dbReference type="SMART" id="SM00662"/>
    </source>
</evidence>
<dbReference type="PANTHER" id="PTHR11800">
    <property type="entry name" value="DNA-DIRECTED RNA POLYMERASE"/>
    <property type="match status" value="1"/>
</dbReference>
<dbReference type="FunFam" id="3.30.1360.10:FF:000005">
    <property type="entry name" value="Dna-directed rna polymerases i and iii subunit"/>
    <property type="match status" value="1"/>
</dbReference>
<dbReference type="EMBL" id="JACVVK020000016">
    <property type="protein sequence ID" value="KAK7504128.1"/>
    <property type="molecule type" value="Genomic_DNA"/>
</dbReference>
<evidence type="ECO:0000256" key="10">
    <source>
        <dbReference type="ARBA" id="ARBA00056177"/>
    </source>
</evidence>
<evidence type="ECO:0000256" key="6">
    <source>
        <dbReference type="ARBA" id="ARBA00022990"/>
    </source>
</evidence>
<dbReference type="InterPro" id="IPR050518">
    <property type="entry name" value="Rpo3/RPB3_RNA_Pol_subunit"/>
</dbReference>
<dbReference type="GO" id="GO:0005736">
    <property type="term" value="C:RNA polymerase I complex"/>
    <property type="evidence" value="ECO:0007669"/>
    <property type="project" value="UniProtKB-ARBA"/>
</dbReference>
<dbReference type="Gene3D" id="2.170.120.12">
    <property type="entry name" value="DNA-directed RNA polymerase, insert domain"/>
    <property type="match status" value="1"/>
</dbReference>
<dbReference type="Gene3D" id="3.30.1360.10">
    <property type="entry name" value="RNA polymerase, RBP11-like subunit"/>
    <property type="match status" value="1"/>
</dbReference>
<dbReference type="InterPro" id="IPR033901">
    <property type="entry name" value="RNAPI/III_AC40"/>
</dbReference>
<dbReference type="PROSITE" id="PS00446">
    <property type="entry name" value="RNA_POL_D_30KD"/>
    <property type="match status" value="1"/>
</dbReference>
<dbReference type="GO" id="GO:0005829">
    <property type="term" value="C:cytosol"/>
    <property type="evidence" value="ECO:0007669"/>
    <property type="project" value="UniProtKB-SubCell"/>
</dbReference>
<accession>A0ABD0LXH0</accession>
<comment type="caution">
    <text evidence="12">The sequence shown here is derived from an EMBL/GenBank/DDBJ whole genome shotgun (WGS) entry which is preliminary data.</text>
</comment>
<keyword evidence="4" id="KW-0240">DNA-directed RNA polymerase</keyword>
<comment type="subcellular location">
    <subcellularLocation>
        <location evidence="2">Cytoplasm</location>
        <location evidence="2">Cytosol</location>
    </subcellularLocation>
    <subcellularLocation>
        <location evidence="1">Nucleus</location>
    </subcellularLocation>
</comment>
<dbReference type="InterPro" id="IPR036603">
    <property type="entry name" value="RBP11-like"/>
</dbReference>
<evidence type="ECO:0000313" key="13">
    <source>
        <dbReference type="Proteomes" id="UP001519460"/>
    </source>
</evidence>
<evidence type="ECO:0000256" key="5">
    <source>
        <dbReference type="ARBA" id="ARBA00022490"/>
    </source>
</evidence>
<dbReference type="Proteomes" id="UP001519460">
    <property type="component" value="Unassembled WGS sequence"/>
</dbReference>
<dbReference type="SUPFAM" id="SSF55257">
    <property type="entry name" value="RBP11-like subunits of RNA polymerase"/>
    <property type="match status" value="1"/>
</dbReference>
<keyword evidence="5" id="KW-0963">Cytoplasm</keyword>
<dbReference type="InterPro" id="IPR011262">
    <property type="entry name" value="DNA-dir_RNA_pol_insert"/>
</dbReference>
<evidence type="ECO:0000256" key="4">
    <source>
        <dbReference type="ARBA" id="ARBA00022478"/>
    </source>
</evidence>
<evidence type="ECO:0000256" key="9">
    <source>
        <dbReference type="ARBA" id="ARBA00025804"/>
    </source>
</evidence>
<evidence type="ECO:0000256" key="8">
    <source>
        <dbReference type="ARBA" id="ARBA00023242"/>
    </source>
</evidence>
<dbReference type="Pfam" id="PF01000">
    <property type="entry name" value="RNA_pol_A_bac"/>
    <property type="match status" value="1"/>
</dbReference>
<comment type="similarity">
    <text evidence="9">Belongs to the archaeal Rpo3/eukaryotic RPB3 RNA polymerase subunit family.</text>
</comment>
<gene>
    <name evidence="12" type="ORF">BaRGS_00004432</name>
</gene>
<dbReference type="Pfam" id="PF01193">
    <property type="entry name" value="RNA_pol_L"/>
    <property type="match status" value="1"/>
</dbReference>
<keyword evidence="6" id="KW-0007">Acetylation</keyword>
<dbReference type="PANTHER" id="PTHR11800:SF13">
    <property type="entry name" value="DNA-DIRECTED RNA POLYMERASES I AND III SUBUNIT RPAC1"/>
    <property type="match status" value="1"/>
</dbReference>
<dbReference type="FunFam" id="2.170.120.12:FF:000003">
    <property type="entry name" value="Dna-directed rna polymerases i and iii subunit"/>
    <property type="match status" value="1"/>
</dbReference>
<proteinExistence type="inferred from homology"/>
<dbReference type="FunFam" id="3.30.1360.10:FF:000009">
    <property type="entry name" value="RNA polymerase I and III subunit C"/>
    <property type="match status" value="1"/>
</dbReference>
<dbReference type="HAMAP" id="MF_00320">
    <property type="entry name" value="RNApol_arch_Rpo3"/>
    <property type="match status" value="1"/>
</dbReference>
<evidence type="ECO:0000256" key="1">
    <source>
        <dbReference type="ARBA" id="ARBA00004123"/>
    </source>
</evidence>
<protein>
    <recommendedName>
        <fullName evidence="3">DNA-directed RNA polymerases I and III subunit RPAC1</fullName>
    </recommendedName>
</protein>
<keyword evidence="8" id="KW-0539">Nucleus</keyword>
<dbReference type="CDD" id="cd07032">
    <property type="entry name" value="RNAP_I_II_AC40"/>
    <property type="match status" value="1"/>
</dbReference>
<dbReference type="AlphaFoldDB" id="A0ABD0LXH0"/>
<dbReference type="SUPFAM" id="SSF56553">
    <property type="entry name" value="Insert subdomain of RNA polymerase alpha subunit"/>
    <property type="match status" value="1"/>
</dbReference>
<dbReference type="InterPro" id="IPR022842">
    <property type="entry name" value="RNAP_Rpo3/Rpb3/RPAC1"/>
</dbReference>
<organism evidence="12 13">
    <name type="scientific">Batillaria attramentaria</name>
    <dbReference type="NCBI Taxonomy" id="370345"/>
    <lineage>
        <taxon>Eukaryota</taxon>
        <taxon>Metazoa</taxon>
        <taxon>Spiralia</taxon>
        <taxon>Lophotrochozoa</taxon>
        <taxon>Mollusca</taxon>
        <taxon>Gastropoda</taxon>
        <taxon>Caenogastropoda</taxon>
        <taxon>Sorbeoconcha</taxon>
        <taxon>Cerithioidea</taxon>
        <taxon>Batillariidae</taxon>
        <taxon>Batillaria</taxon>
    </lineage>
</organism>
<dbReference type="InterPro" id="IPR001514">
    <property type="entry name" value="DNA-dir_RNA_pol_30-40kDasu_CS"/>
</dbReference>
<evidence type="ECO:0000256" key="7">
    <source>
        <dbReference type="ARBA" id="ARBA00023163"/>
    </source>
</evidence>
<keyword evidence="7" id="KW-0804">Transcription</keyword>
<dbReference type="GO" id="GO:0005654">
    <property type="term" value="C:nucleoplasm"/>
    <property type="evidence" value="ECO:0007669"/>
    <property type="project" value="UniProtKB-ARBA"/>
</dbReference>
<comment type="function">
    <text evidence="10">DNA-dependent RNA polymerase catalyzes the transcription of DNA into RNA using the four ribonucleoside triphosphates as substrates. Common component of RNA polymerases I and III which synthesize ribosomal RNA precursors and short non-coding RNAs including 5S rRNA, snRNAs, tRNAs and miRNAs, respectively. POLR1C/RPAC1 is part of the polymerase core and may function as a clamp element that moves to open and close the cleft.</text>
</comment>
<keyword evidence="13" id="KW-1185">Reference proteome</keyword>
<dbReference type="InterPro" id="IPR036643">
    <property type="entry name" value="RNApol_insert_sf"/>
</dbReference>
<feature type="domain" description="DNA-directed RNA polymerase RpoA/D/Rpb3-type" evidence="11">
    <location>
        <begin position="57"/>
        <end position="335"/>
    </location>
</feature>